<dbReference type="HOGENOM" id="CLU_052511_3_1_12"/>
<keyword evidence="2" id="KW-0479">Metal-binding</keyword>
<dbReference type="GO" id="GO:0051537">
    <property type="term" value="F:2 iron, 2 sulfur cluster binding"/>
    <property type="evidence" value="ECO:0007669"/>
    <property type="project" value="UniProtKB-KW"/>
</dbReference>
<dbReference type="Proteomes" id="UP000009222">
    <property type="component" value="Chromosome"/>
</dbReference>
<dbReference type="PANTHER" id="PTHR44379">
    <property type="entry name" value="OXIDOREDUCTASE WITH IRON-SULFUR SUBUNIT"/>
    <property type="match status" value="1"/>
</dbReference>
<sequence length="161" mass="17474">MTIGFILNGEDVVVRTDAERRLIDILRGTFELLGAKAGCYAGNCGVCSVILNGEVVKSCLIPAFKIRGSEIITIEGFSQTDEYQDIIKGFAQAGVENCGFCDTGKILAVEALLSKNPRPVREEILMAFQGIKCRCTEPESLANGVLAVAENRRRRLYGRGA</sequence>
<evidence type="ECO:0000313" key="7">
    <source>
        <dbReference type="EMBL" id="AEF80843.1"/>
    </source>
</evidence>
<dbReference type="STRING" id="545695.TREAZ_0663"/>
<reference evidence="7 8" key="2">
    <citation type="journal article" date="2011" name="ISME J.">
        <title>RNA-seq reveals cooperative metabolic interactions between two termite-gut spirochete species in co-culture.</title>
        <authorList>
            <person name="Rosenthal A.Z."/>
            <person name="Matson E.G."/>
            <person name="Eldar A."/>
            <person name="Leadbetter J.R."/>
        </authorList>
    </citation>
    <scope>NUCLEOTIDE SEQUENCE [LARGE SCALE GENOMIC DNA]</scope>
    <source>
        <strain evidence="8">ATCC BAA-888 / DSM 13862 / ZAS-9</strain>
    </source>
</reference>
<dbReference type="InterPro" id="IPR051452">
    <property type="entry name" value="Diverse_Oxidoreductases"/>
</dbReference>
<dbReference type="EC" id="1.2.99.7" evidence="7"/>
<dbReference type="Gene3D" id="3.10.20.30">
    <property type="match status" value="1"/>
</dbReference>
<keyword evidence="8" id="KW-1185">Reference proteome</keyword>
<evidence type="ECO:0000256" key="2">
    <source>
        <dbReference type="ARBA" id="ARBA00022723"/>
    </source>
</evidence>
<reference evidence="8" key="1">
    <citation type="submission" date="2009-12" db="EMBL/GenBank/DDBJ databases">
        <title>Complete sequence of Treponema azotonutricium strain ZAS-9.</title>
        <authorList>
            <person name="Tetu S.G."/>
            <person name="Matson E."/>
            <person name="Ren Q."/>
            <person name="Seshadri R."/>
            <person name="Elbourne L."/>
            <person name="Hassan K.A."/>
            <person name="Durkin A."/>
            <person name="Radune D."/>
            <person name="Mohamoud Y."/>
            <person name="Shay R."/>
            <person name="Jin S."/>
            <person name="Zhang X."/>
            <person name="Lucey K."/>
            <person name="Ballor N.R."/>
            <person name="Ottesen E."/>
            <person name="Rosenthal R."/>
            <person name="Allen A."/>
            <person name="Leadbetter J.R."/>
            <person name="Paulsen I.T."/>
        </authorList>
    </citation>
    <scope>NUCLEOTIDE SEQUENCE [LARGE SCALE GENOMIC DNA]</scope>
    <source>
        <strain evidence="8">ATCC BAA-888 / DSM 13862 / ZAS-9</strain>
    </source>
</reference>
<dbReference type="SUPFAM" id="SSF47741">
    <property type="entry name" value="CO dehydrogenase ISP C-domain like"/>
    <property type="match status" value="1"/>
</dbReference>
<dbReference type="InterPro" id="IPR036884">
    <property type="entry name" value="2Fe-2S-bd_dom_sf"/>
</dbReference>
<dbReference type="GO" id="GO:0046872">
    <property type="term" value="F:metal ion binding"/>
    <property type="evidence" value="ECO:0007669"/>
    <property type="project" value="UniProtKB-KW"/>
</dbReference>
<dbReference type="AlphaFoldDB" id="F5YAW6"/>
<organism evidence="7 8">
    <name type="scientific">Leadbettera azotonutricia (strain ATCC BAA-888 / DSM 13862 / ZAS-9)</name>
    <name type="common">Treponema azotonutricium</name>
    <dbReference type="NCBI Taxonomy" id="545695"/>
    <lineage>
        <taxon>Bacteria</taxon>
        <taxon>Pseudomonadati</taxon>
        <taxon>Spirochaetota</taxon>
        <taxon>Spirochaetia</taxon>
        <taxon>Spirochaetales</taxon>
        <taxon>Breznakiellaceae</taxon>
        <taxon>Leadbettera</taxon>
    </lineage>
</organism>
<dbReference type="InParanoid" id="F5YAW6"/>
<dbReference type="PROSITE" id="PS00197">
    <property type="entry name" value="2FE2S_FER_1"/>
    <property type="match status" value="1"/>
</dbReference>
<dbReference type="PANTHER" id="PTHR44379:SF5">
    <property type="entry name" value="OXIDOREDUCTASE WITH IRON-SULFUR SUBUNIT"/>
    <property type="match status" value="1"/>
</dbReference>
<dbReference type="InterPro" id="IPR036010">
    <property type="entry name" value="2Fe-2S_ferredoxin-like_sf"/>
</dbReference>
<dbReference type="InterPro" id="IPR002888">
    <property type="entry name" value="2Fe-2S-bd"/>
</dbReference>
<dbReference type="GO" id="GO:0033727">
    <property type="term" value="F:aldehyde dehydrogenase (FAD-independent) activity"/>
    <property type="evidence" value="ECO:0007669"/>
    <property type="project" value="UniProtKB-EC"/>
</dbReference>
<name>F5YAW6_LEAAZ</name>
<evidence type="ECO:0000256" key="4">
    <source>
        <dbReference type="ARBA" id="ARBA00023004"/>
    </source>
</evidence>
<dbReference type="Gene3D" id="1.10.150.120">
    <property type="entry name" value="[2Fe-2S]-binding domain"/>
    <property type="match status" value="1"/>
</dbReference>
<evidence type="ECO:0000256" key="1">
    <source>
        <dbReference type="ARBA" id="ARBA00022714"/>
    </source>
</evidence>
<dbReference type="RefSeq" id="WP_015711298.1">
    <property type="nucleotide sequence ID" value="NC_015577.1"/>
</dbReference>
<evidence type="ECO:0000313" key="8">
    <source>
        <dbReference type="Proteomes" id="UP000009222"/>
    </source>
</evidence>
<dbReference type="eggNOG" id="COG2080">
    <property type="taxonomic scope" value="Bacteria"/>
</dbReference>
<dbReference type="KEGG" id="taz:TREAZ_0663"/>
<keyword evidence="1" id="KW-0001">2Fe-2S</keyword>
<dbReference type="PROSITE" id="PS51085">
    <property type="entry name" value="2FE2S_FER_2"/>
    <property type="match status" value="1"/>
</dbReference>
<dbReference type="SUPFAM" id="SSF54292">
    <property type="entry name" value="2Fe-2S ferredoxin-like"/>
    <property type="match status" value="1"/>
</dbReference>
<protein>
    <submittedName>
        <fullName evidence="7">Aldehyde oxidoreductase (Molybdenum iron sulfurprotein)</fullName>
        <ecNumber evidence="7">1.2.99.7</ecNumber>
    </submittedName>
</protein>
<dbReference type="FunCoup" id="F5YAW6">
    <property type="interactions" value="139"/>
</dbReference>
<gene>
    <name evidence="7" type="ordered locus">TREAZ_0663</name>
</gene>
<dbReference type="InterPro" id="IPR001041">
    <property type="entry name" value="2Fe-2S_ferredoxin-type"/>
</dbReference>
<keyword evidence="5" id="KW-0411">Iron-sulfur</keyword>
<accession>F5YAW6</accession>
<dbReference type="Pfam" id="PF00111">
    <property type="entry name" value="Fer2"/>
    <property type="match status" value="1"/>
</dbReference>
<dbReference type="Pfam" id="PF01799">
    <property type="entry name" value="Fer2_2"/>
    <property type="match status" value="1"/>
</dbReference>
<dbReference type="InterPro" id="IPR006058">
    <property type="entry name" value="2Fe2S_fd_BS"/>
</dbReference>
<keyword evidence="3 7" id="KW-0560">Oxidoreductase</keyword>
<dbReference type="OrthoDB" id="9796880at2"/>
<dbReference type="EMBL" id="CP001841">
    <property type="protein sequence ID" value="AEF80843.1"/>
    <property type="molecule type" value="Genomic_DNA"/>
</dbReference>
<keyword evidence="4" id="KW-0408">Iron</keyword>
<evidence type="ECO:0000256" key="3">
    <source>
        <dbReference type="ARBA" id="ARBA00023002"/>
    </source>
</evidence>
<feature type="domain" description="2Fe-2S ferredoxin-type" evidence="6">
    <location>
        <begin position="1"/>
        <end position="77"/>
    </location>
</feature>
<evidence type="ECO:0000256" key="5">
    <source>
        <dbReference type="ARBA" id="ARBA00023014"/>
    </source>
</evidence>
<evidence type="ECO:0000259" key="6">
    <source>
        <dbReference type="PROSITE" id="PS51085"/>
    </source>
</evidence>
<proteinExistence type="predicted"/>
<dbReference type="InterPro" id="IPR012675">
    <property type="entry name" value="Beta-grasp_dom_sf"/>
</dbReference>